<dbReference type="InterPro" id="IPR017818">
    <property type="entry name" value="Plasmid_partition_RepA"/>
</dbReference>
<evidence type="ECO:0000313" key="2">
    <source>
        <dbReference type="EMBL" id="AUW47300.1"/>
    </source>
</evidence>
<keyword evidence="2" id="KW-0614">Plasmid</keyword>
<accession>A0A2K9ZGI2</accession>
<dbReference type="Pfam" id="PF13614">
    <property type="entry name" value="AAA_31"/>
    <property type="match status" value="1"/>
</dbReference>
<organism evidence="2 3">
    <name type="scientific">Rhizobium leguminosarum</name>
    <dbReference type="NCBI Taxonomy" id="384"/>
    <lineage>
        <taxon>Bacteria</taxon>
        <taxon>Pseudomonadati</taxon>
        <taxon>Pseudomonadota</taxon>
        <taxon>Alphaproteobacteria</taxon>
        <taxon>Hyphomicrobiales</taxon>
        <taxon>Rhizobiaceae</taxon>
        <taxon>Rhizobium/Agrobacterium group</taxon>
        <taxon>Rhizobium</taxon>
    </lineage>
</organism>
<geneLocation type="plasmid" evidence="3">
    <name>prln3</name>
</geneLocation>
<protein>
    <submittedName>
        <fullName evidence="2">Replication protein A (Modular protein)</fullName>
    </submittedName>
</protein>
<feature type="domain" description="AAA" evidence="1">
    <location>
        <begin position="264"/>
        <end position="416"/>
    </location>
</feature>
<sequence>MTKALAPYSGRLVSIAPTVVVLVKATMADVYGRCSKAQASRTYMVSAKVMARWIDCFTCEGRRDGGTFVRSKTDPRRARSGSPRKCFATLSRRGAIQIHQMRLTKRRFDNEAKHIDCCLPQVVIEPSFITEPVTRLFMPHSEKPVDQERIVERVQRHGDSIWALIEAQGMATRAPFPDPRTLRSFSLGEVAEILGVSGSYLRQLSIDGLGPTPELGTAGRRSYTLGQINELRDYLASSRPKEALKFCPRRRQGDKLQIISVVAGPASTTTSFYLAQGLALQGFRVLAIDLDSHGSLSGMFGYYSFGYPVHNASMYAAIRYDDDQKSIRSVIQPTLFDGLHLVPGSAELSIFEEDCGRLFRSENFKYPDASSRMVSALKEVDADYDVVVLSCGDGGFLTAGAYEAATGVLVTVRPEMPDIVSMTSSLYSFTHFVALIERAGRTVNHDFFKYLVTRHDPRDVSQQKSIAMLREPLGDDLLTATVWESDAIRQAGDKGRSLYELSSGSVGRSSYEQAMKSLNSANAEIMDIMSEVWGRAPFYVSQASRSTTAGKASSESRGLSK</sequence>
<reference evidence="2 3" key="1">
    <citation type="submission" date="2017-11" db="EMBL/GenBank/DDBJ databases">
        <title>Complete genome of Rhizobium leguminosarum Norway, an ineffective micro-symbiont.</title>
        <authorList>
            <person name="Hoffrichter A."/>
            <person name="Liang J."/>
            <person name="Brachmann A."/>
            <person name="Marin M."/>
        </authorList>
    </citation>
    <scope>NUCLEOTIDE SEQUENCE [LARGE SCALE GENOMIC DNA]</scope>
    <source>
        <strain evidence="2 3">Norway</strain>
        <plasmid evidence="3">Plasmid prln3</plasmid>
    </source>
</reference>
<dbReference type="AlphaFoldDB" id="A0A2K9ZGI2"/>
<proteinExistence type="predicted"/>
<dbReference type="InterPro" id="IPR050678">
    <property type="entry name" value="DNA_Partitioning_ATPase"/>
</dbReference>
<dbReference type="SUPFAM" id="SSF52540">
    <property type="entry name" value="P-loop containing nucleoside triphosphate hydrolases"/>
    <property type="match status" value="1"/>
</dbReference>
<name>A0A2K9ZGI2_RHILE</name>
<dbReference type="Proteomes" id="UP000238523">
    <property type="component" value="Plasmid pRLN3"/>
</dbReference>
<dbReference type="InterPro" id="IPR025669">
    <property type="entry name" value="AAA_dom"/>
</dbReference>
<dbReference type="NCBIfam" id="TIGR03453">
    <property type="entry name" value="partition_RepA"/>
    <property type="match status" value="1"/>
</dbReference>
<gene>
    <name evidence="2" type="ORF">CUJ84_pRLN3000167</name>
</gene>
<dbReference type="Gene3D" id="3.40.50.300">
    <property type="entry name" value="P-loop containing nucleotide triphosphate hydrolases"/>
    <property type="match status" value="1"/>
</dbReference>
<dbReference type="PANTHER" id="PTHR13696:SF98">
    <property type="entry name" value="PLASMID PARTITION PROTEIN A"/>
    <property type="match status" value="1"/>
</dbReference>
<dbReference type="InterPro" id="IPR027417">
    <property type="entry name" value="P-loop_NTPase"/>
</dbReference>
<evidence type="ECO:0000259" key="1">
    <source>
        <dbReference type="Pfam" id="PF13614"/>
    </source>
</evidence>
<evidence type="ECO:0000313" key="3">
    <source>
        <dbReference type="Proteomes" id="UP000238523"/>
    </source>
</evidence>
<dbReference type="PANTHER" id="PTHR13696">
    <property type="entry name" value="P-LOOP CONTAINING NUCLEOSIDE TRIPHOSPHATE HYDROLASE"/>
    <property type="match status" value="1"/>
</dbReference>
<dbReference type="EMBL" id="CP025015">
    <property type="protein sequence ID" value="AUW47300.1"/>
    <property type="molecule type" value="Genomic_DNA"/>
</dbReference>